<dbReference type="STRING" id="910964.GEAM_0224"/>
<comment type="caution">
    <text evidence="1">The sequence shown here is derived from an EMBL/GenBank/DDBJ whole genome shotgun (WGS) entry which is preliminary data.</text>
</comment>
<dbReference type="EMBL" id="JMPJ01000017">
    <property type="protein sequence ID" value="KFC85748.1"/>
    <property type="molecule type" value="Genomic_DNA"/>
</dbReference>
<dbReference type="RefSeq" id="WP_256594635.1">
    <property type="nucleotide sequence ID" value="NZ_JMPJ01000017.1"/>
</dbReference>
<evidence type="ECO:0000313" key="1">
    <source>
        <dbReference type="EMBL" id="KFC85748.1"/>
    </source>
</evidence>
<dbReference type="AlphaFoldDB" id="A0A085GPV3"/>
<accession>A0A085GPV3</accession>
<keyword evidence="2" id="KW-1185">Reference proteome</keyword>
<proteinExistence type="predicted"/>
<sequence>MLQRTRLQRALCRAESKIFLGKAVIAPSDLPYGKEIALIQ</sequence>
<dbReference type="Proteomes" id="UP000028640">
    <property type="component" value="Unassembled WGS sequence"/>
</dbReference>
<reference evidence="1 2" key="1">
    <citation type="submission" date="2014-05" db="EMBL/GenBank/DDBJ databases">
        <title>ATOL: Assembling a taxonomically balanced genome-scale reconstruction of the evolutionary history of the Enterobacteriaceae.</title>
        <authorList>
            <person name="Plunkett G.III."/>
            <person name="Neeno-Eckwall E.C."/>
            <person name="Glasner J.D."/>
            <person name="Perna N.T."/>
        </authorList>
    </citation>
    <scope>NUCLEOTIDE SEQUENCE [LARGE SCALE GENOMIC DNA]</scope>
    <source>
        <strain evidence="1 2">ATCC 33852</strain>
    </source>
</reference>
<gene>
    <name evidence="1" type="ORF">GEAM_0224</name>
</gene>
<organism evidence="1 2">
    <name type="scientific">Ewingella americana (strain ATCC 33852 / DSM 4580 / CCUG 14506 / JCM 5911 / LMG 7869 / NCTC 12157 / CDC 1468-78)</name>
    <dbReference type="NCBI Taxonomy" id="910964"/>
    <lineage>
        <taxon>Bacteria</taxon>
        <taxon>Pseudomonadati</taxon>
        <taxon>Pseudomonadota</taxon>
        <taxon>Gammaproteobacteria</taxon>
        <taxon>Enterobacterales</taxon>
        <taxon>Yersiniaceae</taxon>
        <taxon>Ewingella</taxon>
    </lineage>
</organism>
<name>A0A085GPV3_EWIA3</name>
<dbReference type="GeneID" id="78696661"/>
<evidence type="ECO:0000313" key="2">
    <source>
        <dbReference type="Proteomes" id="UP000028640"/>
    </source>
</evidence>
<protein>
    <submittedName>
        <fullName evidence="1">Uncharacterized protein</fullName>
    </submittedName>
</protein>